<dbReference type="AlphaFoldDB" id="A0A553PKZ4"/>
<protein>
    <recommendedName>
        <fullName evidence="1">EGF-like domain-containing protein</fullName>
    </recommendedName>
</protein>
<dbReference type="PROSITE" id="PS00022">
    <property type="entry name" value="EGF_1"/>
    <property type="match status" value="1"/>
</dbReference>
<comment type="caution">
    <text evidence="2">The sequence shown here is derived from an EMBL/GenBank/DDBJ whole genome shotgun (WGS) entry which is preliminary data.</text>
</comment>
<evidence type="ECO:0000259" key="1">
    <source>
        <dbReference type="PROSITE" id="PS00022"/>
    </source>
</evidence>
<organism evidence="2 3">
    <name type="scientific">Tigriopus californicus</name>
    <name type="common">Marine copepod</name>
    <dbReference type="NCBI Taxonomy" id="6832"/>
    <lineage>
        <taxon>Eukaryota</taxon>
        <taxon>Metazoa</taxon>
        <taxon>Ecdysozoa</taxon>
        <taxon>Arthropoda</taxon>
        <taxon>Crustacea</taxon>
        <taxon>Multicrustacea</taxon>
        <taxon>Hexanauplia</taxon>
        <taxon>Copepoda</taxon>
        <taxon>Harpacticoida</taxon>
        <taxon>Harpacticidae</taxon>
        <taxon>Tigriopus</taxon>
    </lineage>
</organism>
<name>A0A553PKZ4_TIGCA</name>
<evidence type="ECO:0000313" key="2">
    <source>
        <dbReference type="EMBL" id="TRY78355.1"/>
    </source>
</evidence>
<sequence length="195" mass="21406">MTTRQRTKRDTICALGGMETCTLFCKSIGYKDGNCAWGTASKAYECDCSKERRGIRCNLGGPNTCHVSCVLLGFQGGDCSSEFHCQCGGGNNRWGNLIDNSVHLRTNTLQLFPSLCEMIHGTKGPNAPQGSRDISRRILARTNADHFARESYSTERFPTTDSTNNHSLKSDSILAQTRGGRCENQAWGSDLTLKL</sequence>
<keyword evidence="3" id="KW-1185">Reference proteome</keyword>
<dbReference type="EMBL" id="VCGU01000003">
    <property type="protein sequence ID" value="TRY78355.1"/>
    <property type="molecule type" value="Genomic_DNA"/>
</dbReference>
<dbReference type="InterPro" id="IPR000742">
    <property type="entry name" value="EGF"/>
</dbReference>
<accession>A0A553PKZ4</accession>
<evidence type="ECO:0000313" key="3">
    <source>
        <dbReference type="Proteomes" id="UP000318571"/>
    </source>
</evidence>
<feature type="non-terminal residue" evidence="2">
    <location>
        <position position="195"/>
    </location>
</feature>
<gene>
    <name evidence="2" type="ORF">TCAL_01736</name>
</gene>
<feature type="domain" description="EGF-like" evidence="1">
    <location>
        <begin position="46"/>
        <end position="57"/>
    </location>
</feature>
<dbReference type="Proteomes" id="UP000318571">
    <property type="component" value="Chromosome 11"/>
</dbReference>
<proteinExistence type="predicted"/>
<reference evidence="2 3" key="1">
    <citation type="journal article" date="2018" name="Nat. Ecol. Evol.">
        <title>Genomic signatures of mitonuclear coevolution across populations of Tigriopus californicus.</title>
        <authorList>
            <person name="Barreto F.S."/>
            <person name="Watson E.T."/>
            <person name="Lima T.G."/>
            <person name="Willett C.S."/>
            <person name="Edmands S."/>
            <person name="Li W."/>
            <person name="Burton R.S."/>
        </authorList>
    </citation>
    <scope>NUCLEOTIDE SEQUENCE [LARGE SCALE GENOMIC DNA]</scope>
    <source>
        <strain evidence="2 3">San Diego</strain>
    </source>
</reference>